<reference evidence="2" key="1">
    <citation type="submission" date="2023-06" db="EMBL/GenBank/DDBJ databases">
        <title>Genome-scale phylogeny and comparative genomics of the fungal order Sordariales.</title>
        <authorList>
            <consortium name="Lawrence Berkeley National Laboratory"/>
            <person name="Hensen N."/>
            <person name="Bonometti L."/>
            <person name="Westerberg I."/>
            <person name="Brannstrom I.O."/>
            <person name="Guillou S."/>
            <person name="Cros-Aarteil S."/>
            <person name="Calhoun S."/>
            <person name="Haridas S."/>
            <person name="Kuo A."/>
            <person name="Mondo S."/>
            <person name="Pangilinan J."/>
            <person name="Riley R."/>
            <person name="LaButti K."/>
            <person name="Andreopoulos B."/>
            <person name="Lipzen A."/>
            <person name="Chen C."/>
            <person name="Yanf M."/>
            <person name="Daum C."/>
            <person name="Ng V."/>
            <person name="Clum A."/>
            <person name="Steindorff A."/>
            <person name="Ohm R."/>
            <person name="Martin F."/>
            <person name="Silar P."/>
            <person name="Natvig D."/>
            <person name="Lalanne C."/>
            <person name="Gautier V."/>
            <person name="Ament-velasquez S.L."/>
            <person name="Kruys A."/>
            <person name="Hutchinson M.I."/>
            <person name="Powell A.J."/>
            <person name="Barry K."/>
            <person name="Miller A.N."/>
            <person name="Grigoriev I.V."/>
            <person name="Debuchy R."/>
            <person name="Gladieux P."/>
            <person name="Thoren M.H."/>
            <person name="Johannesson H."/>
        </authorList>
    </citation>
    <scope>NUCLEOTIDE SEQUENCE</scope>
    <source>
        <strain evidence="2">SMH3187-1</strain>
    </source>
</reference>
<accession>A0AA40BPF6</accession>
<evidence type="ECO:0000313" key="3">
    <source>
        <dbReference type="Proteomes" id="UP001172155"/>
    </source>
</evidence>
<keyword evidence="3" id="KW-1185">Reference proteome</keyword>
<organism evidence="2 3">
    <name type="scientific">Schizothecium vesticola</name>
    <dbReference type="NCBI Taxonomy" id="314040"/>
    <lineage>
        <taxon>Eukaryota</taxon>
        <taxon>Fungi</taxon>
        <taxon>Dikarya</taxon>
        <taxon>Ascomycota</taxon>
        <taxon>Pezizomycotina</taxon>
        <taxon>Sordariomycetes</taxon>
        <taxon>Sordariomycetidae</taxon>
        <taxon>Sordariales</taxon>
        <taxon>Schizotheciaceae</taxon>
        <taxon>Schizothecium</taxon>
    </lineage>
</organism>
<feature type="compositionally biased region" description="Basic residues" evidence="1">
    <location>
        <begin position="31"/>
        <end position="48"/>
    </location>
</feature>
<sequence>RGAPAAGCSLRSGGLSLPCRVLLTNSSQGNRTKKNKPRFIKPGIKKHTAPGIRWSSPTQLLV</sequence>
<comment type="caution">
    <text evidence="2">The sequence shown here is derived from an EMBL/GenBank/DDBJ whole genome shotgun (WGS) entry which is preliminary data.</text>
</comment>
<feature type="non-terminal residue" evidence="2">
    <location>
        <position position="1"/>
    </location>
</feature>
<evidence type="ECO:0000313" key="2">
    <source>
        <dbReference type="EMBL" id="KAK0737818.1"/>
    </source>
</evidence>
<dbReference type="Proteomes" id="UP001172155">
    <property type="component" value="Unassembled WGS sequence"/>
</dbReference>
<feature type="region of interest" description="Disordered" evidence="1">
    <location>
        <begin position="27"/>
        <end position="62"/>
    </location>
</feature>
<name>A0AA40BPF6_9PEZI</name>
<proteinExistence type="predicted"/>
<dbReference type="AlphaFoldDB" id="A0AA40BPF6"/>
<protein>
    <submittedName>
        <fullName evidence="2">Uncharacterized protein</fullName>
    </submittedName>
</protein>
<dbReference type="EMBL" id="JAUKUD010000007">
    <property type="protein sequence ID" value="KAK0737818.1"/>
    <property type="molecule type" value="Genomic_DNA"/>
</dbReference>
<evidence type="ECO:0000256" key="1">
    <source>
        <dbReference type="SAM" id="MobiDB-lite"/>
    </source>
</evidence>
<gene>
    <name evidence="2" type="ORF">B0T18DRAFT_234941</name>
</gene>